<organism evidence="8 9">
    <name type="scientific">Myripristis murdjan</name>
    <name type="common">pinecone soldierfish</name>
    <dbReference type="NCBI Taxonomy" id="586833"/>
    <lineage>
        <taxon>Eukaryota</taxon>
        <taxon>Metazoa</taxon>
        <taxon>Chordata</taxon>
        <taxon>Craniata</taxon>
        <taxon>Vertebrata</taxon>
        <taxon>Euteleostomi</taxon>
        <taxon>Actinopterygii</taxon>
        <taxon>Neopterygii</taxon>
        <taxon>Teleostei</taxon>
        <taxon>Neoteleostei</taxon>
        <taxon>Acanthomorphata</taxon>
        <taxon>Holocentriformes</taxon>
        <taxon>Holocentridae</taxon>
        <taxon>Myripristis</taxon>
    </lineage>
</organism>
<protein>
    <submittedName>
        <fullName evidence="8">APC membrane recruitment protein 1</fullName>
    </submittedName>
</protein>
<dbReference type="GO" id="GO:0005886">
    <property type="term" value="C:plasma membrane"/>
    <property type="evidence" value="ECO:0007669"/>
    <property type="project" value="UniProtKB-SubCell"/>
</dbReference>
<reference evidence="8" key="2">
    <citation type="submission" date="2025-08" db="UniProtKB">
        <authorList>
            <consortium name="Ensembl"/>
        </authorList>
    </citation>
    <scope>IDENTIFICATION</scope>
</reference>
<evidence type="ECO:0000256" key="6">
    <source>
        <dbReference type="ARBA" id="ARBA00023136"/>
    </source>
</evidence>
<feature type="compositionally biased region" description="Polar residues" evidence="7">
    <location>
        <begin position="433"/>
        <end position="445"/>
    </location>
</feature>
<comment type="subcellular location">
    <subcellularLocation>
        <location evidence="1">Cell membrane</location>
        <topology evidence="1">Peripheral membrane protein</topology>
    </subcellularLocation>
</comment>
<evidence type="ECO:0000256" key="3">
    <source>
        <dbReference type="ARBA" id="ARBA00022475"/>
    </source>
</evidence>
<dbReference type="GeneTree" id="ENSGT00530000063529"/>
<dbReference type="GO" id="GO:0016055">
    <property type="term" value="P:Wnt signaling pathway"/>
    <property type="evidence" value="ECO:0007669"/>
    <property type="project" value="UniProtKB-KW"/>
</dbReference>
<evidence type="ECO:0000313" key="8">
    <source>
        <dbReference type="Ensembl" id="ENSMMDP00005022434.1"/>
    </source>
</evidence>
<dbReference type="OrthoDB" id="9898564at2759"/>
<feature type="region of interest" description="Disordered" evidence="7">
    <location>
        <begin position="433"/>
        <end position="473"/>
    </location>
</feature>
<dbReference type="GO" id="GO:0060828">
    <property type="term" value="P:regulation of canonical Wnt signaling pathway"/>
    <property type="evidence" value="ECO:0007669"/>
    <property type="project" value="TreeGrafter"/>
</dbReference>
<keyword evidence="9" id="KW-1185">Reference proteome</keyword>
<feature type="region of interest" description="Disordered" evidence="7">
    <location>
        <begin position="78"/>
        <end position="104"/>
    </location>
</feature>
<dbReference type="AlphaFoldDB" id="A0A667YEU2"/>
<keyword evidence="3" id="KW-1003">Cell membrane</keyword>
<dbReference type="PANTHER" id="PTHR22237:SF0">
    <property type="entry name" value="APC MEMBRANE RECRUITMENT PROTEIN 1"/>
    <property type="match status" value="1"/>
</dbReference>
<dbReference type="Proteomes" id="UP000472263">
    <property type="component" value="Chromosome 14"/>
</dbReference>
<keyword evidence="5" id="KW-0446">Lipid-binding</keyword>
<comment type="similarity">
    <text evidence="2">Belongs to the Amer family.</text>
</comment>
<evidence type="ECO:0000313" key="9">
    <source>
        <dbReference type="Proteomes" id="UP000472263"/>
    </source>
</evidence>
<gene>
    <name evidence="8" type="primary">LOC115372090</name>
</gene>
<evidence type="ECO:0000256" key="4">
    <source>
        <dbReference type="ARBA" id="ARBA00022687"/>
    </source>
</evidence>
<dbReference type="Pfam" id="PF09422">
    <property type="entry name" value="AMER"/>
    <property type="match status" value="1"/>
</dbReference>
<keyword evidence="4" id="KW-0879">Wnt signaling pathway</keyword>
<accession>A0A667YEU2</accession>
<dbReference type="PANTHER" id="PTHR22237">
    <property type="entry name" value="APC MEMBRANE RECRUITMENT PROTEIN 2-RELATED"/>
    <property type="match status" value="1"/>
</dbReference>
<dbReference type="InterPro" id="IPR019003">
    <property type="entry name" value="AMER"/>
</dbReference>
<name>A0A667YEU2_9TELE</name>
<proteinExistence type="inferred from homology"/>
<dbReference type="GO" id="GO:0005546">
    <property type="term" value="F:phosphatidylinositol-4,5-bisphosphate binding"/>
    <property type="evidence" value="ECO:0007669"/>
    <property type="project" value="TreeGrafter"/>
</dbReference>
<dbReference type="GO" id="GO:0008013">
    <property type="term" value="F:beta-catenin binding"/>
    <property type="evidence" value="ECO:0007669"/>
    <property type="project" value="TreeGrafter"/>
</dbReference>
<evidence type="ECO:0000256" key="1">
    <source>
        <dbReference type="ARBA" id="ARBA00004202"/>
    </source>
</evidence>
<feature type="region of interest" description="Disordered" evidence="7">
    <location>
        <begin position="1003"/>
        <end position="1023"/>
    </location>
</feature>
<keyword evidence="6" id="KW-0472">Membrane</keyword>
<feature type="compositionally biased region" description="Basic and acidic residues" evidence="7">
    <location>
        <begin position="461"/>
        <end position="473"/>
    </location>
</feature>
<dbReference type="Ensembl" id="ENSMMDT00005022931.1">
    <property type="protein sequence ID" value="ENSMMDP00005022434.1"/>
    <property type="gene ID" value="ENSMMDG00005010889.1"/>
</dbReference>
<dbReference type="InParanoid" id="A0A667YEU2"/>
<sequence>MASCKVDELASDTKHSASVSEQLSICGPDDTAEEQADTVNATVKPQTPGKFRRTALRFFGVRKSICILPTFFGGRSKNQNKWSSKKGISKSKTHDGISNAGHDESLGREFASAGSFEYHSQKDAARKLHSSSQSECSHPIADQKSVSLTRQKKGLRSLFHSIKHHRNHRNVGLEKNEMIAMSSPLCTKEVPVVQDNANQYVTECLGSLSEPDVPDFANVASDISIAPECSDIDVKVLEKSAVSQGSPQALRDDQMFNNQMAGMKMMSAASSEYEERSGAHSESCLKLQMTPEPVMKSEMPTGSSDQLNLIFGDVSSLKSFDSLTGCGDIIADQDDDSIAESTVSGERSRNGGKRTSCYLTYQGGGEEMASPDDLDEDSLHDFWGNKTSEEICCTCNTEHTMDLSSSHHMDLLNSNSTQQAGTTDTSASIADVLTPQSEHQESVPNSDEGYYDSVTPGPDEGQEKIDRLSADRLPRDSYSGDALYELFAPDESLISPHYDNQSKLPNSGPCEYLSEPVDVADPAFVPEINRLQIGAELYKVHQEFLSPEIPGICSKSKELAPFTIGLHDKGLNESSNLNSKPQLPVNKNNIQAEVFDEKGNILASMEKRTKSLNADCEKRHGNIPFVSKSDPDFDSFSSDTFCEPKEQHLEDNKPVALPYRNLNSCTVSPDVDDGQTVCFSQALVDYTKHSQLLSNTHRNVDGLETNSSFAQNMQALPTIVTFDVVDMHNEGEYDEQIHMEMEEDITSPYQEFEESYLQKDAFAECDYQMLDMYEQNLFSNTWAIASLPRHLSLTRVSQSMPSPLSLDRRSRSLDTESLELKMPDKYRGNRAAIVSCPRTEKDSKRESSLYYKKNVLVSTSEVRDSSSIMSLSWQTKSEMALSLPLTDKEITDKVQSLHQTQVKHKIFSSASSSDFANTKLQLLSSDVSERVSCDFISQNTEICNRQCHLPLRSNSGLPHSTFVFSGFMGEDLLVRTVPASDGDEDIFYKTAIGSESYNQCSKSRSPAITQGMSHAGSPLNTGATDDDMDFISEARKARDLPRPVACNKLPEATLN</sequence>
<reference evidence="8" key="3">
    <citation type="submission" date="2025-09" db="UniProtKB">
        <authorList>
            <consortium name="Ensembl"/>
        </authorList>
    </citation>
    <scope>IDENTIFICATION</scope>
</reference>
<dbReference type="FunCoup" id="A0A667YEU2">
    <property type="interactions" value="1032"/>
</dbReference>
<evidence type="ECO:0000256" key="5">
    <source>
        <dbReference type="ARBA" id="ARBA00023121"/>
    </source>
</evidence>
<dbReference type="RefSeq" id="XP_029925670.1">
    <property type="nucleotide sequence ID" value="XM_030069810.1"/>
</dbReference>
<reference evidence="8" key="1">
    <citation type="submission" date="2019-06" db="EMBL/GenBank/DDBJ databases">
        <authorList>
            <consortium name="Wellcome Sanger Institute Data Sharing"/>
        </authorList>
    </citation>
    <scope>NUCLEOTIDE SEQUENCE [LARGE SCALE GENOMIC DNA]</scope>
</reference>
<evidence type="ECO:0000256" key="7">
    <source>
        <dbReference type="SAM" id="MobiDB-lite"/>
    </source>
</evidence>
<evidence type="ECO:0000256" key="2">
    <source>
        <dbReference type="ARBA" id="ARBA00007750"/>
    </source>
</evidence>
<dbReference type="GO" id="GO:0030178">
    <property type="term" value="P:negative regulation of Wnt signaling pathway"/>
    <property type="evidence" value="ECO:0007669"/>
    <property type="project" value="Ensembl"/>
</dbReference>
<dbReference type="GeneID" id="115372090"/>